<dbReference type="EMBL" id="CAJOBE010023266">
    <property type="protein sequence ID" value="CAF4256006.1"/>
    <property type="molecule type" value="Genomic_DNA"/>
</dbReference>
<name>A0A820F1U4_9BILA</name>
<evidence type="ECO:0000313" key="1">
    <source>
        <dbReference type="EMBL" id="CAF4256006.1"/>
    </source>
</evidence>
<comment type="caution">
    <text evidence="1">The sequence shown here is derived from an EMBL/GenBank/DDBJ whole genome shotgun (WGS) entry which is preliminary data.</text>
</comment>
<organism evidence="1 2">
    <name type="scientific">Rotaria sordida</name>
    <dbReference type="NCBI Taxonomy" id="392033"/>
    <lineage>
        <taxon>Eukaryota</taxon>
        <taxon>Metazoa</taxon>
        <taxon>Spiralia</taxon>
        <taxon>Gnathifera</taxon>
        <taxon>Rotifera</taxon>
        <taxon>Eurotatoria</taxon>
        <taxon>Bdelloidea</taxon>
        <taxon>Philodinida</taxon>
        <taxon>Philodinidae</taxon>
        <taxon>Rotaria</taxon>
    </lineage>
</organism>
<protein>
    <submittedName>
        <fullName evidence="1">Uncharacterized protein</fullName>
    </submittedName>
</protein>
<sequence length="20" mass="2297">MCPLDRARRNRLGKLVDILG</sequence>
<evidence type="ECO:0000313" key="2">
    <source>
        <dbReference type="Proteomes" id="UP000663874"/>
    </source>
</evidence>
<reference evidence="1" key="1">
    <citation type="submission" date="2021-02" db="EMBL/GenBank/DDBJ databases">
        <authorList>
            <person name="Nowell W R."/>
        </authorList>
    </citation>
    <scope>NUCLEOTIDE SEQUENCE</scope>
</reference>
<proteinExistence type="predicted"/>
<gene>
    <name evidence="1" type="ORF">FNK824_LOCUS38843</name>
</gene>
<feature type="non-terminal residue" evidence="1">
    <location>
        <position position="20"/>
    </location>
</feature>
<dbReference type="Proteomes" id="UP000663874">
    <property type="component" value="Unassembled WGS sequence"/>
</dbReference>
<dbReference type="AlphaFoldDB" id="A0A820F1U4"/>
<accession>A0A820F1U4</accession>